<keyword evidence="4" id="KW-0238">DNA-binding</keyword>
<evidence type="ECO:0000313" key="10">
    <source>
        <dbReference type="Proteomes" id="UP000777784"/>
    </source>
</evidence>
<evidence type="ECO:0000256" key="5">
    <source>
        <dbReference type="ARBA" id="ARBA00023163"/>
    </source>
</evidence>
<dbReference type="GO" id="GO:0000155">
    <property type="term" value="F:phosphorelay sensor kinase activity"/>
    <property type="evidence" value="ECO:0007669"/>
    <property type="project" value="TreeGrafter"/>
</dbReference>
<dbReference type="CDD" id="cd01949">
    <property type="entry name" value="GGDEF"/>
    <property type="match status" value="1"/>
</dbReference>
<dbReference type="SMART" id="SM00267">
    <property type="entry name" value="GGDEF"/>
    <property type="match status" value="1"/>
</dbReference>
<dbReference type="NCBIfam" id="TIGR00254">
    <property type="entry name" value="GGDEF"/>
    <property type="match status" value="1"/>
</dbReference>
<keyword evidence="5" id="KW-0804">Transcription</keyword>
<feature type="domain" description="GGDEF" evidence="8">
    <location>
        <begin position="164"/>
        <end position="294"/>
    </location>
</feature>
<dbReference type="Gene3D" id="3.30.70.270">
    <property type="match status" value="1"/>
</dbReference>
<feature type="modified residue" description="4-aspartylphosphate" evidence="6">
    <location>
        <position position="64"/>
    </location>
</feature>
<dbReference type="InterPro" id="IPR001789">
    <property type="entry name" value="Sig_transdc_resp-reg_receiver"/>
</dbReference>
<evidence type="ECO:0000259" key="8">
    <source>
        <dbReference type="PROSITE" id="PS50887"/>
    </source>
</evidence>
<dbReference type="InterPro" id="IPR043128">
    <property type="entry name" value="Rev_trsase/Diguanyl_cyclase"/>
</dbReference>
<proteinExistence type="predicted"/>
<dbReference type="Pfam" id="PF00990">
    <property type="entry name" value="GGDEF"/>
    <property type="match status" value="1"/>
</dbReference>
<evidence type="ECO:0000256" key="3">
    <source>
        <dbReference type="ARBA" id="ARBA00023015"/>
    </source>
</evidence>
<dbReference type="SUPFAM" id="SSF55073">
    <property type="entry name" value="Nucleotide cyclase"/>
    <property type="match status" value="1"/>
</dbReference>
<dbReference type="EMBL" id="JAHJDP010000011">
    <property type="protein sequence ID" value="MBU2689549.1"/>
    <property type="molecule type" value="Genomic_DNA"/>
</dbReference>
<dbReference type="Pfam" id="PF00072">
    <property type="entry name" value="Response_reg"/>
    <property type="match status" value="1"/>
</dbReference>
<feature type="domain" description="Response regulatory" evidence="7">
    <location>
        <begin position="15"/>
        <end position="131"/>
    </location>
</feature>
<name>A0A948RTQ3_UNCEI</name>
<dbReference type="InterPro" id="IPR011006">
    <property type="entry name" value="CheY-like_superfamily"/>
</dbReference>
<sequence length="321" mass="35966">MEKKQNKNNPTASARILVVEDEKSLRTILRLQLDKAGYEVITASDGEEGVQRALEAVPDLIVMDWMMPKMDGNKACQILKNNFTTSHIPVIMLTAKSELKDRLEGLSGGANDYIVKPYEADELLLRVHNLLVWSRSQREASPLTGLPGNAAIEDEFQNRLDNNEVFAFLYLDIDNFKAFNDYYGYRHGDQAIRLLADIVVRVVAQHGEPGDFIGHVGGDDFIVIAGIHTAQIVGEALIEAFDREIQQLYDQEDRTRGFIKVVDRRGSYQQFPIMTLTIAAVTNQGRQFKHVGEITDTSAELKHVGKGHAGSIVVWERRTSA</sequence>
<dbReference type="GO" id="GO:0003677">
    <property type="term" value="F:DNA binding"/>
    <property type="evidence" value="ECO:0007669"/>
    <property type="project" value="UniProtKB-KW"/>
</dbReference>
<dbReference type="Proteomes" id="UP000777784">
    <property type="component" value="Unassembled WGS sequence"/>
</dbReference>
<dbReference type="PANTHER" id="PTHR43547:SF2">
    <property type="entry name" value="HYBRID SIGNAL TRANSDUCTION HISTIDINE KINASE C"/>
    <property type="match status" value="1"/>
</dbReference>
<comment type="caution">
    <text evidence="9">The sequence shown here is derived from an EMBL/GenBank/DDBJ whole genome shotgun (WGS) entry which is preliminary data.</text>
</comment>
<dbReference type="AlphaFoldDB" id="A0A948RTQ3"/>
<evidence type="ECO:0000313" key="9">
    <source>
        <dbReference type="EMBL" id="MBU2689549.1"/>
    </source>
</evidence>
<evidence type="ECO:0000256" key="4">
    <source>
        <dbReference type="ARBA" id="ARBA00023125"/>
    </source>
</evidence>
<dbReference type="Gene3D" id="3.40.50.2300">
    <property type="match status" value="1"/>
</dbReference>
<dbReference type="SUPFAM" id="SSF52172">
    <property type="entry name" value="CheY-like"/>
    <property type="match status" value="1"/>
</dbReference>
<accession>A0A948RTQ3</accession>
<keyword evidence="3" id="KW-0805">Transcription regulation</keyword>
<reference evidence="9" key="1">
    <citation type="submission" date="2021-05" db="EMBL/GenBank/DDBJ databases">
        <title>Energy efficiency and biological interactions define the core microbiome of deep oligotrophic groundwater.</title>
        <authorList>
            <person name="Mehrshad M."/>
            <person name="Lopez-Fernandez M."/>
            <person name="Bell E."/>
            <person name="Bernier-Latmani R."/>
            <person name="Bertilsson S."/>
            <person name="Dopson M."/>
        </authorList>
    </citation>
    <scope>NUCLEOTIDE SEQUENCE</scope>
    <source>
        <strain evidence="9">Modern_marine.mb.64</strain>
    </source>
</reference>
<evidence type="ECO:0000256" key="2">
    <source>
        <dbReference type="ARBA" id="ARBA00023012"/>
    </source>
</evidence>
<keyword evidence="1 6" id="KW-0597">Phosphoprotein</keyword>
<dbReference type="InterPro" id="IPR000160">
    <property type="entry name" value="GGDEF_dom"/>
</dbReference>
<dbReference type="FunFam" id="3.40.50.2300:FF:000001">
    <property type="entry name" value="DNA-binding response regulator PhoB"/>
    <property type="match status" value="1"/>
</dbReference>
<gene>
    <name evidence="9" type="ORF">KJ970_01355</name>
</gene>
<dbReference type="PANTHER" id="PTHR43547">
    <property type="entry name" value="TWO-COMPONENT HISTIDINE KINASE"/>
    <property type="match status" value="1"/>
</dbReference>
<evidence type="ECO:0000256" key="6">
    <source>
        <dbReference type="PROSITE-ProRule" id="PRU00169"/>
    </source>
</evidence>
<evidence type="ECO:0000256" key="1">
    <source>
        <dbReference type="ARBA" id="ARBA00022553"/>
    </source>
</evidence>
<protein>
    <submittedName>
        <fullName evidence="9">Response regulator</fullName>
    </submittedName>
</protein>
<organism evidence="9 10">
    <name type="scientific">Eiseniibacteriota bacterium</name>
    <dbReference type="NCBI Taxonomy" id="2212470"/>
    <lineage>
        <taxon>Bacteria</taxon>
        <taxon>Candidatus Eiseniibacteriota</taxon>
    </lineage>
</organism>
<dbReference type="InterPro" id="IPR029787">
    <property type="entry name" value="Nucleotide_cyclase"/>
</dbReference>
<evidence type="ECO:0000259" key="7">
    <source>
        <dbReference type="PROSITE" id="PS50110"/>
    </source>
</evidence>
<dbReference type="PROSITE" id="PS50887">
    <property type="entry name" value="GGDEF"/>
    <property type="match status" value="1"/>
</dbReference>
<dbReference type="CDD" id="cd17574">
    <property type="entry name" value="REC_OmpR"/>
    <property type="match status" value="1"/>
</dbReference>
<keyword evidence="2" id="KW-0902">Two-component regulatory system</keyword>
<dbReference type="PROSITE" id="PS50110">
    <property type="entry name" value="RESPONSE_REGULATORY"/>
    <property type="match status" value="1"/>
</dbReference>
<dbReference type="SMART" id="SM00448">
    <property type="entry name" value="REC"/>
    <property type="match status" value="1"/>
</dbReference>